<feature type="region of interest" description="Disordered" evidence="1">
    <location>
        <begin position="128"/>
        <end position="183"/>
    </location>
</feature>
<dbReference type="Proteomes" id="UP000054477">
    <property type="component" value="Unassembled WGS sequence"/>
</dbReference>
<keyword evidence="4" id="KW-1185">Reference proteome</keyword>
<sequence>MLRPHRRCRTLVVGLPLVSITIDSAYCHIATRMMSTGQRMVHPGQQTRESSHATYMAWRWKWNHGAPRTTNERGQCLGTGESDTPQQDQETRCTQDSKREATAPMPHMWMGAVESWVCCPIAIERAHPRHRRTSPNDANERPHTQVRERGSPPMPRTQHGHWGIGHMPNHECAHIPVPSFPPR</sequence>
<reference evidence="4" key="2">
    <citation type="submission" date="2015-01" db="EMBL/GenBank/DDBJ databases">
        <title>Evolutionary Origins and Diversification of the Mycorrhizal Mutualists.</title>
        <authorList>
            <consortium name="DOE Joint Genome Institute"/>
            <consortium name="Mycorrhizal Genomics Consortium"/>
            <person name="Kohler A."/>
            <person name="Kuo A."/>
            <person name="Nagy L.G."/>
            <person name="Floudas D."/>
            <person name="Copeland A."/>
            <person name="Barry K.W."/>
            <person name="Cichocki N."/>
            <person name="Veneault-Fourrey C."/>
            <person name="LaButti K."/>
            <person name="Lindquist E.A."/>
            <person name="Lipzen A."/>
            <person name="Lundell T."/>
            <person name="Morin E."/>
            <person name="Murat C."/>
            <person name="Riley R."/>
            <person name="Ohm R."/>
            <person name="Sun H."/>
            <person name="Tunlid A."/>
            <person name="Henrissat B."/>
            <person name="Grigoriev I.V."/>
            <person name="Hibbett D.S."/>
            <person name="Martin F."/>
        </authorList>
    </citation>
    <scope>NUCLEOTIDE SEQUENCE [LARGE SCALE GENOMIC DNA]</scope>
    <source>
        <strain evidence="4">LaAM-08-1</strain>
    </source>
</reference>
<feature type="compositionally biased region" description="Basic and acidic residues" evidence="1">
    <location>
        <begin position="138"/>
        <end position="150"/>
    </location>
</feature>
<proteinExistence type="predicted"/>
<feature type="signal peptide" evidence="2">
    <location>
        <begin position="1"/>
        <end position="27"/>
    </location>
</feature>
<feature type="compositionally biased region" description="Basic and acidic residues" evidence="1">
    <location>
        <begin position="89"/>
        <end position="100"/>
    </location>
</feature>
<evidence type="ECO:0008006" key="5">
    <source>
        <dbReference type="Google" id="ProtNLM"/>
    </source>
</evidence>
<gene>
    <name evidence="3" type="ORF">K443DRAFT_9498</name>
</gene>
<reference evidence="3 4" key="1">
    <citation type="submission" date="2014-04" db="EMBL/GenBank/DDBJ databases">
        <authorList>
            <consortium name="DOE Joint Genome Institute"/>
            <person name="Kuo A."/>
            <person name="Kohler A."/>
            <person name="Nagy L.G."/>
            <person name="Floudas D."/>
            <person name="Copeland A."/>
            <person name="Barry K.W."/>
            <person name="Cichocki N."/>
            <person name="Veneault-Fourrey C."/>
            <person name="LaButti K."/>
            <person name="Lindquist E.A."/>
            <person name="Lipzen A."/>
            <person name="Lundell T."/>
            <person name="Morin E."/>
            <person name="Murat C."/>
            <person name="Sun H."/>
            <person name="Tunlid A."/>
            <person name="Henrissat B."/>
            <person name="Grigoriev I.V."/>
            <person name="Hibbett D.S."/>
            <person name="Martin F."/>
            <person name="Nordberg H.P."/>
            <person name="Cantor M.N."/>
            <person name="Hua S.X."/>
        </authorList>
    </citation>
    <scope>NUCLEOTIDE SEQUENCE [LARGE SCALE GENOMIC DNA]</scope>
    <source>
        <strain evidence="3 4">LaAM-08-1</strain>
    </source>
</reference>
<name>A0A0C9XPV3_9AGAR</name>
<protein>
    <recommendedName>
        <fullName evidence="5">Secreted protein</fullName>
    </recommendedName>
</protein>
<evidence type="ECO:0000313" key="3">
    <source>
        <dbReference type="EMBL" id="KIJ97982.1"/>
    </source>
</evidence>
<feature type="chain" id="PRO_5002206379" description="Secreted protein" evidence="2">
    <location>
        <begin position="28"/>
        <end position="183"/>
    </location>
</feature>
<dbReference type="EMBL" id="KN838679">
    <property type="protein sequence ID" value="KIJ97982.1"/>
    <property type="molecule type" value="Genomic_DNA"/>
</dbReference>
<organism evidence="3 4">
    <name type="scientific">Laccaria amethystina LaAM-08-1</name>
    <dbReference type="NCBI Taxonomy" id="1095629"/>
    <lineage>
        <taxon>Eukaryota</taxon>
        <taxon>Fungi</taxon>
        <taxon>Dikarya</taxon>
        <taxon>Basidiomycota</taxon>
        <taxon>Agaricomycotina</taxon>
        <taxon>Agaricomycetes</taxon>
        <taxon>Agaricomycetidae</taxon>
        <taxon>Agaricales</taxon>
        <taxon>Agaricineae</taxon>
        <taxon>Hydnangiaceae</taxon>
        <taxon>Laccaria</taxon>
    </lineage>
</organism>
<feature type="region of interest" description="Disordered" evidence="1">
    <location>
        <begin position="69"/>
        <end position="100"/>
    </location>
</feature>
<accession>A0A0C9XPV3</accession>
<dbReference type="HOGENOM" id="CLU_1475396_0_0_1"/>
<evidence type="ECO:0000256" key="1">
    <source>
        <dbReference type="SAM" id="MobiDB-lite"/>
    </source>
</evidence>
<evidence type="ECO:0000256" key="2">
    <source>
        <dbReference type="SAM" id="SignalP"/>
    </source>
</evidence>
<keyword evidence="2" id="KW-0732">Signal</keyword>
<evidence type="ECO:0000313" key="4">
    <source>
        <dbReference type="Proteomes" id="UP000054477"/>
    </source>
</evidence>
<dbReference type="AlphaFoldDB" id="A0A0C9XPV3"/>